<protein>
    <submittedName>
        <fullName evidence="1">Uncharacterized protein</fullName>
    </submittedName>
</protein>
<dbReference type="EMBL" id="CP059488">
    <property type="protein sequence ID" value="QQD71953.1"/>
    <property type="molecule type" value="Genomic_DNA"/>
</dbReference>
<proteinExistence type="predicted"/>
<dbReference type="Proteomes" id="UP000595420">
    <property type="component" value="Chromosome"/>
</dbReference>
<sequence length="147" mass="17414">MRIFTDKRSKRQYAEIPTRAPVKMHLYSKALGFALGISLKQMYKDMATQFLQERPWEYGLSWRPTKGLTQTLSEAIGDKQATGWMQVNIRIPAELATELERLAIKENVSLSSLSYTLLYWWTWYKYPPVQERRRREEILRKQGEHST</sequence>
<dbReference type="AlphaFoldDB" id="A0A7T4WC82"/>
<organism evidence="1 2">
    <name type="scientific">Acidithiobacillus ferrivorans</name>
    <dbReference type="NCBI Taxonomy" id="160808"/>
    <lineage>
        <taxon>Bacteria</taxon>
        <taxon>Pseudomonadati</taxon>
        <taxon>Pseudomonadota</taxon>
        <taxon>Acidithiobacillia</taxon>
        <taxon>Acidithiobacillales</taxon>
        <taxon>Acidithiobacillaceae</taxon>
        <taxon>Acidithiobacillus</taxon>
    </lineage>
</organism>
<evidence type="ECO:0000313" key="1">
    <source>
        <dbReference type="EMBL" id="QQD71953.1"/>
    </source>
</evidence>
<reference evidence="1 2" key="1">
    <citation type="submission" date="2020-07" db="EMBL/GenBank/DDBJ databases">
        <title>Complete genome sequence analysis of Acidithiobacillus ferrivorans XJFY6S-08 reveals extreme environmental adaptation to alpine acid mine drainage.</title>
        <authorList>
            <person name="Yan L."/>
            <person name="Ni Y."/>
        </authorList>
    </citation>
    <scope>NUCLEOTIDE SEQUENCE [LARGE SCALE GENOMIC DNA]</scope>
    <source>
        <strain evidence="1 2">XJFY6S-08</strain>
    </source>
</reference>
<name>A0A7T4WC82_9PROT</name>
<evidence type="ECO:0000313" key="2">
    <source>
        <dbReference type="Proteomes" id="UP000595420"/>
    </source>
</evidence>
<gene>
    <name evidence="1" type="ORF">H2515_11010</name>
</gene>
<accession>A0A7T4WC82</accession>
<dbReference type="RefSeq" id="WP_198660135.1">
    <property type="nucleotide sequence ID" value="NZ_CP059488.1"/>
</dbReference>